<proteinExistence type="predicted"/>
<dbReference type="EMBL" id="BARW01014599">
    <property type="protein sequence ID" value="GAI77688.1"/>
    <property type="molecule type" value="Genomic_DNA"/>
</dbReference>
<protein>
    <submittedName>
        <fullName evidence="1">Uncharacterized protein</fullName>
    </submittedName>
</protein>
<name>X1RAV5_9ZZZZ</name>
<comment type="caution">
    <text evidence="1">The sequence shown here is derived from an EMBL/GenBank/DDBJ whole genome shotgun (WGS) entry which is preliminary data.</text>
</comment>
<sequence length="163" mass="19507">MSTRCQIEFMHLSTREEKEGPEKGKIVKVVRRRTVYRHSDGYPEGVIPDLKEFLEWNKERNFDIECQAANFIYWSKKKMEKRLEKDEAISGYYSLNPEMKKRMLLMGFGICNNDEFHPDIFYYYEVISDSETKEISIKCYSVDYPVPEKKEDFKLKSTEKVKI</sequence>
<accession>X1RAV5</accession>
<evidence type="ECO:0000313" key="1">
    <source>
        <dbReference type="EMBL" id="GAI77688.1"/>
    </source>
</evidence>
<reference evidence="1" key="1">
    <citation type="journal article" date="2014" name="Front. Microbiol.">
        <title>High frequency of phylogenetically diverse reductive dehalogenase-homologous genes in deep subseafloor sedimentary metagenomes.</title>
        <authorList>
            <person name="Kawai M."/>
            <person name="Futagami T."/>
            <person name="Toyoda A."/>
            <person name="Takaki Y."/>
            <person name="Nishi S."/>
            <person name="Hori S."/>
            <person name="Arai W."/>
            <person name="Tsubouchi T."/>
            <person name="Morono Y."/>
            <person name="Uchiyama I."/>
            <person name="Ito T."/>
            <person name="Fujiyama A."/>
            <person name="Inagaki F."/>
            <person name="Takami H."/>
        </authorList>
    </citation>
    <scope>NUCLEOTIDE SEQUENCE</scope>
    <source>
        <strain evidence="1">Expedition CK06-06</strain>
    </source>
</reference>
<organism evidence="1">
    <name type="scientific">marine sediment metagenome</name>
    <dbReference type="NCBI Taxonomy" id="412755"/>
    <lineage>
        <taxon>unclassified sequences</taxon>
        <taxon>metagenomes</taxon>
        <taxon>ecological metagenomes</taxon>
    </lineage>
</organism>
<gene>
    <name evidence="1" type="ORF">S12H4_25836</name>
</gene>
<dbReference type="AlphaFoldDB" id="X1RAV5"/>